<keyword evidence="1" id="KW-0472">Membrane</keyword>
<proteinExistence type="predicted"/>
<dbReference type="EMBL" id="MT141335">
    <property type="protein sequence ID" value="QJA58687.1"/>
    <property type="molecule type" value="Genomic_DNA"/>
</dbReference>
<evidence type="ECO:0000256" key="1">
    <source>
        <dbReference type="SAM" id="Phobius"/>
    </source>
</evidence>
<protein>
    <submittedName>
        <fullName evidence="2">Uncharacterized protein</fullName>
    </submittedName>
</protein>
<accession>A0A6M3INQ3</accession>
<dbReference type="AlphaFoldDB" id="A0A6M3INQ3"/>
<feature type="transmembrane region" description="Helical" evidence="1">
    <location>
        <begin position="20"/>
        <end position="40"/>
    </location>
</feature>
<gene>
    <name evidence="2" type="ORF">MM415B01418_0011</name>
</gene>
<keyword evidence="1" id="KW-1133">Transmembrane helix</keyword>
<name>A0A6M3INQ3_9ZZZZ</name>
<evidence type="ECO:0000313" key="2">
    <source>
        <dbReference type="EMBL" id="QJA58687.1"/>
    </source>
</evidence>
<organism evidence="2">
    <name type="scientific">viral metagenome</name>
    <dbReference type="NCBI Taxonomy" id="1070528"/>
    <lineage>
        <taxon>unclassified sequences</taxon>
        <taxon>metagenomes</taxon>
        <taxon>organismal metagenomes</taxon>
    </lineage>
</organism>
<sequence>MNEMDSILQFVVENKGLVAVLMGGGFLPAFAALGSSLFTYQPFQKLLRGGIIVLLSPLRGASLVVQKFFEGLGMAWSALLTKRLGAAGEKMEHSLQQLIEQCFMQPVNTILGEPWEKFLRWQFVGPLMKGFDADDGTTNEINQDIGTALKQEAERAVLEIAKTKAALPNSESKIAEIVEDAVKLVTTRAAKLAAKAGKAGVEAAVKYAIKRIGHLF</sequence>
<reference evidence="2" key="1">
    <citation type="submission" date="2020-03" db="EMBL/GenBank/DDBJ databases">
        <title>The deep terrestrial virosphere.</title>
        <authorList>
            <person name="Holmfeldt K."/>
            <person name="Nilsson E."/>
            <person name="Simone D."/>
            <person name="Lopez-Fernandez M."/>
            <person name="Wu X."/>
            <person name="de Brujin I."/>
            <person name="Lundin D."/>
            <person name="Andersson A."/>
            <person name="Bertilsson S."/>
            <person name="Dopson M."/>
        </authorList>
    </citation>
    <scope>NUCLEOTIDE SEQUENCE</scope>
    <source>
        <strain evidence="2">MM415B01418</strain>
    </source>
</reference>
<keyword evidence="1" id="KW-0812">Transmembrane</keyword>